<dbReference type="GO" id="GO:0008168">
    <property type="term" value="F:methyltransferase activity"/>
    <property type="evidence" value="ECO:0007669"/>
    <property type="project" value="UniProtKB-KW"/>
</dbReference>
<sequence>MSYRHATVRADYRDLSSGSVLHSAAGFPAFPVRLASEIFQRALALRGGDRPATVWDPCCGSGYLLTVLALSHRRRIASVLASDVDPEALGLAERNLALLSRAGLAARAADLKARSVRFAKPAYGAAAHAADRLAAGLAAVGGDVPHAVRQADVFDPGQLRRALGHHAPDIVITDVPYGEQTHWHGSGAAAGVTGMVAALTAVLSWGSVIAVTVRGRKVPLDRGPRPRTSFKIGTRAVALFQTPVSPEGTDRRA</sequence>
<protein>
    <submittedName>
        <fullName evidence="1">rRNA methyltransferase</fullName>
    </submittedName>
</protein>
<dbReference type="RefSeq" id="WP_132512823.1">
    <property type="nucleotide sequence ID" value="NZ_SMKP01000082.1"/>
</dbReference>
<dbReference type="Proteomes" id="UP000294543">
    <property type="component" value="Unassembled WGS sequence"/>
</dbReference>
<dbReference type="CDD" id="cd02440">
    <property type="entry name" value="AdoMet_MTases"/>
    <property type="match status" value="1"/>
</dbReference>
<dbReference type="AlphaFoldDB" id="A0A4R4WR84"/>
<dbReference type="Gene3D" id="3.40.50.150">
    <property type="entry name" value="Vaccinia Virus protein VP39"/>
    <property type="match status" value="1"/>
</dbReference>
<evidence type="ECO:0000313" key="1">
    <source>
        <dbReference type="EMBL" id="TDD17720.1"/>
    </source>
</evidence>
<keyword evidence="1" id="KW-0489">Methyltransferase</keyword>
<dbReference type="Pfam" id="PF11599">
    <property type="entry name" value="AviRa"/>
    <property type="match status" value="1"/>
</dbReference>
<accession>A0A4R4WR84</accession>
<dbReference type="OrthoDB" id="3576210at2"/>
<dbReference type="InterPro" id="IPR024268">
    <property type="entry name" value="AviRa"/>
</dbReference>
<dbReference type="InterPro" id="IPR029063">
    <property type="entry name" value="SAM-dependent_MTases_sf"/>
</dbReference>
<dbReference type="SUPFAM" id="SSF53335">
    <property type="entry name" value="S-adenosyl-L-methionine-dependent methyltransferases"/>
    <property type="match status" value="1"/>
</dbReference>
<keyword evidence="1" id="KW-0808">Transferase</keyword>
<proteinExistence type="predicted"/>
<organism evidence="1 2">
    <name type="scientific">Nonomuraea diastatica</name>
    <dbReference type="NCBI Taxonomy" id="1848329"/>
    <lineage>
        <taxon>Bacteria</taxon>
        <taxon>Bacillati</taxon>
        <taxon>Actinomycetota</taxon>
        <taxon>Actinomycetes</taxon>
        <taxon>Streptosporangiales</taxon>
        <taxon>Streptosporangiaceae</taxon>
        <taxon>Nonomuraea</taxon>
    </lineage>
</organism>
<keyword evidence="2" id="KW-1185">Reference proteome</keyword>
<dbReference type="EMBL" id="SMKP01000082">
    <property type="protein sequence ID" value="TDD17720.1"/>
    <property type="molecule type" value="Genomic_DNA"/>
</dbReference>
<dbReference type="GO" id="GO:0032259">
    <property type="term" value="P:methylation"/>
    <property type="evidence" value="ECO:0007669"/>
    <property type="project" value="UniProtKB-KW"/>
</dbReference>
<reference evidence="1 2" key="1">
    <citation type="submission" date="2019-03" db="EMBL/GenBank/DDBJ databases">
        <title>Draft genome sequences of novel Actinobacteria.</title>
        <authorList>
            <person name="Sahin N."/>
            <person name="Ay H."/>
            <person name="Saygin H."/>
        </authorList>
    </citation>
    <scope>NUCLEOTIDE SEQUENCE [LARGE SCALE GENOMIC DNA]</scope>
    <source>
        <strain evidence="1 2">KC712</strain>
    </source>
</reference>
<dbReference type="Gene3D" id="1.10.287.540">
    <property type="entry name" value="Helix hairpin bin"/>
    <property type="match status" value="1"/>
</dbReference>
<name>A0A4R4WR84_9ACTN</name>
<gene>
    <name evidence="1" type="ORF">E1294_27010</name>
</gene>
<evidence type="ECO:0000313" key="2">
    <source>
        <dbReference type="Proteomes" id="UP000294543"/>
    </source>
</evidence>
<comment type="caution">
    <text evidence="1">The sequence shown here is derived from an EMBL/GenBank/DDBJ whole genome shotgun (WGS) entry which is preliminary data.</text>
</comment>